<dbReference type="GeneID" id="54490519"/>
<dbReference type="AlphaFoldDB" id="A0A6A6W5C9"/>
<organism evidence="2 3">
    <name type="scientific">Pseudovirgaria hyperparasitica</name>
    <dbReference type="NCBI Taxonomy" id="470096"/>
    <lineage>
        <taxon>Eukaryota</taxon>
        <taxon>Fungi</taxon>
        <taxon>Dikarya</taxon>
        <taxon>Ascomycota</taxon>
        <taxon>Pezizomycotina</taxon>
        <taxon>Dothideomycetes</taxon>
        <taxon>Dothideomycetes incertae sedis</taxon>
        <taxon>Acrospermales</taxon>
        <taxon>Acrospermaceae</taxon>
        <taxon>Pseudovirgaria</taxon>
    </lineage>
</organism>
<evidence type="ECO:0000313" key="2">
    <source>
        <dbReference type="EMBL" id="KAF2757379.1"/>
    </source>
</evidence>
<keyword evidence="3" id="KW-1185">Reference proteome</keyword>
<dbReference type="EMBL" id="ML996573">
    <property type="protein sequence ID" value="KAF2757379.1"/>
    <property type="molecule type" value="Genomic_DNA"/>
</dbReference>
<proteinExistence type="predicted"/>
<accession>A0A6A6W5C9</accession>
<dbReference type="Proteomes" id="UP000799437">
    <property type="component" value="Unassembled WGS sequence"/>
</dbReference>
<reference evidence="2" key="1">
    <citation type="journal article" date="2020" name="Stud. Mycol.">
        <title>101 Dothideomycetes genomes: a test case for predicting lifestyles and emergence of pathogens.</title>
        <authorList>
            <person name="Haridas S."/>
            <person name="Albert R."/>
            <person name="Binder M."/>
            <person name="Bloem J."/>
            <person name="Labutti K."/>
            <person name="Salamov A."/>
            <person name="Andreopoulos B."/>
            <person name="Baker S."/>
            <person name="Barry K."/>
            <person name="Bills G."/>
            <person name="Bluhm B."/>
            <person name="Cannon C."/>
            <person name="Castanera R."/>
            <person name="Culley D."/>
            <person name="Daum C."/>
            <person name="Ezra D."/>
            <person name="Gonzalez J."/>
            <person name="Henrissat B."/>
            <person name="Kuo A."/>
            <person name="Liang C."/>
            <person name="Lipzen A."/>
            <person name="Lutzoni F."/>
            <person name="Magnuson J."/>
            <person name="Mondo S."/>
            <person name="Nolan M."/>
            <person name="Ohm R."/>
            <person name="Pangilinan J."/>
            <person name="Park H.-J."/>
            <person name="Ramirez L."/>
            <person name="Alfaro M."/>
            <person name="Sun H."/>
            <person name="Tritt A."/>
            <person name="Yoshinaga Y."/>
            <person name="Zwiers L.-H."/>
            <person name="Turgeon B."/>
            <person name="Goodwin S."/>
            <person name="Spatafora J."/>
            <person name="Crous P."/>
            <person name="Grigoriev I."/>
        </authorList>
    </citation>
    <scope>NUCLEOTIDE SEQUENCE</scope>
    <source>
        <strain evidence="2">CBS 121739</strain>
    </source>
</reference>
<gene>
    <name evidence="2" type="ORF">EJ05DRAFT_538595</name>
</gene>
<sequence>MQPVQRIVCSRHHLFFHHRDNLLREALQDSTPTNYERRRPRIHPSHDTKKWQKNGRCRRYAGGFIPYASMRYLNVWFCLLVGAGAGDVASRHTAKSWTSQAPSATDQCSVRSVVMADLGVHPPSTFFLLFGQFSASREDGRIWIKDPWTNGWMAGRRLEWGRKGITASDVVVVGSAASSPAYRTWCRTDSYVPVVLCLGLR</sequence>
<protein>
    <submittedName>
        <fullName evidence="2">Uncharacterized protein</fullName>
    </submittedName>
</protein>
<evidence type="ECO:0000256" key="1">
    <source>
        <dbReference type="SAM" id="MobiDB-lite"/>
    </source>
</evidence>
<feature type="region of interest" description="Disordered" evidence="1">
    <location>
        <begin position="29"/>
        <end position="49"/>
    </location>
</feature>
<name>A0A6A6W5C9_9PEZI</name>
<evidence type="ECO:0000313" key="3">
    <source>
        <dbReference type="Proteomes" id="UP000799437"/>
    </source>
</evidence>
<dbReference type="RefSeq" id="XP_033599830.1">
    <property type="nucleotide sequence ID" value="XM_033749465.1"/>
</dbReference>